<gene>
    <name evidence="2" type="ORF">IWZ03DRAFT_188537</name>
</gene>
<proteinExistence type="predicted"/>
<protein>
    <submittedName>
        <fullName evidence="2">Uncharacterized protein</fullName>
    </submittedName>
</protein>
<organism evidence="2 3">
    <name type="scientific">Phyllosticta citriasiana</name>
    <dbReference type="NCBI Taxonomy" id="595635"/>
    <lineage>
        <taxon>Eukaryota</taxon>
        <taxon>Fungi</taxon>
        <taxon>Dikarya</taxon>
        <taxon>Ascomycota</taxon>
        <taxon>Pezizomycotina</taxon>
        <taxon>Dothideomycetes</taxon>
        <taxon>Dothideomycetes incertae sedis</taxon>
        <taxon>Botryosphaeriales</taxon>
        <taxon>Phyllostictaceae</taxon>
        <taxon>Phyllosticta</taxon>
    </lineage>
</organism>
<keyword evidence="3" id="KW-1185">Reference proteome</keyword>
<feature type="transmembrane region" description="Helical" evidence="1">
    <location>
        <begin position="98"/>
        <end position="122"/>
    </location>
</feature>
<keyword evidence="1" id="KW-1133">Transmembrane helix</keyword>
<evidence type="ECO:0000313" key="3">
    <source>
        <dbReference type="Proteomes" id="UP001363622"/>
    </source>
</evidence>
<dbReference type="Proteomes" id="UP001363622">
    <property type="component" value="Unassembled WGS sequence"/>
</dbReference>
<comment type="caution">
    <text evidence="2">The sequence shown here is derived from an EMBL/GenBank/DDBJ whole genome shotgun (WGS) entry which is preliminary data.</text>
</comment>
<accession>A0ABR1KPU6</accession>
<dbReference type="EMBL" id="JBBPHU010000006">
    <property type="protein sequence ID" value="KAK7516391.1"/>
    <property type="molecule type" value="Genomic_DNA"/>
</dbReference>
<feature type="transmembrane region" description="Helical" evidence="1">
    <location>
        <begin position="47"/>
        <end position="68"/>
    </location>
</feature>
<feature type="transmembrane region" description="Helical" evidence="1">
    <location>
        <begin position="142"/>
        <end position="161"/>
    </location>
</feature>
<evidence type="ECO:0000256" key="1">
    <source>
        <dbReference type="SAM" id="Phobius"/>
    </source>
</evidence>
<keyword evidence="1" id="KW-0812">Transmembrane</keyword>
<sequence length="191" mass="21087">MIVIDSSSESGSICAARSAHLPSHLLSAGVAITDSPLFLSLSLSSSLSFLLCPLTANITLRFLFLFLFRHRHQALHYQGAQHHGIHHSRGVNRRARSFSVPSLVFVWHLSFRPLIALLRTWSWLDWTGMDWTWMVRVDLGCVYFYFLAGVGGGEAGGRAGGGRGRRGKRVPEMAAASVGCSRRGCCESSRW</sequence>
<evidence type="ECO:0000313" key="2">
    <source>
        <dbReference type="EMBL" id="KAK7516391.1"/>
    </source>
</evidence>
<name>A0ABR1KPU6_9PEZI</name>
<keyword evidence="1" id="KW-0472">Membrane</keyword>
<reference evidence="2 3" key="1">
    <citation type="submission" date="2024-04" db="EMBL/GenBank/DDBJ databases">
        <title>Phyllosticta paracitricarpa is synonymous to the EU quarantine fungus P. citricarpa based on phylogenomic analyses.</title>
        <authorList>
            <consortium name="Lawrence Berkeley National Laboratory"/>
            <person name="Van Ingen-Buijs V.A."/>
            <person name="Van Westerhoven A.C."/>
            <person name="Haridas S."/>
            <person name="Skiadas P."/>
            <person name="Martin F."/>
            <person name="Groenewald J.Z."/>
            <person name="Crous P.W."/>
            <person name="Seidl M.F."/>
        </authorList>
    </citation>
    <scope>NUCLEOTIDE SEQUENCE [LARGE SCALE GENOMIC DNA]</scope>
    <source>
        <strain evidence="2 3">CBS 123371</strain>
    </source>
</reference>